<gene>
    <name evidence="2" type="ORF">MBOT_10100</name>
</gene>
<dbReference type="AlphaFoldDB" id="A0A7I9XUN4"/>
<evidence type="ECO:0000259" key="1">
    <source>
        <dbReference type="Pfam" id="PF06722"/>
    </source>
</evidence>
<evidence type="ECO:0000313" key="2">
    <source>
        <dbReference type="EMBL" id="GFG73645.1"/>
    </source>
</evidence>
<organism evidence="2 3">
    <name type="scientific">Mycobacterium botniense</name>
    <dbReference type="NCBI Taxonomy" id="84962"/>
    <lineage>
        <taxon>Bacteria</taxon>
        <taxon>Bacillati</taxon>
        <taxon>Actinomycetota</taxon>
        <taxon>Actinomycetes</taxon>
        <taxon>Mycobacteriales</taxon>
        <taxon>Mycobacteriaceae</taxon>
        <taxon>Mycobacterium</taxon>
    </lineage>
</organism>
<name>A0A7I9XUN4_9MYCO</name>
<dbReference type="Proteomes" id="UP000465361">
    <property type="component" value="Unassembled WGS sequence"/>
</dbReference>
<dbReference type="SUPFAM" id="SSF53756">
    <property type="entry name" value="UDP-Glycosyltransferase/glycogen phosphorylase"/>
    <property type="match status" value="1"/>
</dbReference>
<dbReference type="GO" id="GO:0016758">
    <property type="term" value="F:hexosyltransferase activity"/>
    <property type="evidence" value="ECO:0007669"/>
    <property type="project" value="UniProtKB-ARBA"/>
</dbReference>
<reference evidence="2 3" key="1">
    <citation type="journal article" date="2019" name="Emerg. Microbes Infect.">
        <title>Comprehensive subspecies identification of 175 nontuberculous mycobacteria species based on 7547 genomic profiles.</title>
        <authorList>
            <person name="Matsumoto Y."/>
            <person name="Kinjo T."/>
            <person name="Motooka D."/>
            <person name="Nabeya D."/>
            <person name="Jung N."/>
            <person name="Uechi K."/>
            <person name="Horii T."/>
            <person name="Iida T."/>
            <person name="Fujita J."/>
            <person name="Nakamura S."/>
        </authorList>
    </citation>
    <scope>NUCLEOTIDE SEQUENCE [LARGE SCALE GENOMIC DNA]</scope>
    <source>
        <strain evidence="2 3">JCM 17322</strain>
    </source>
</reference>
<sequence>MTGAPDVANGLDKLKGQNSMKVVLACYGMRGDIEPSVVVGRELLRRGHDVCIAVPPNLVGFAEQAGGLAAVAYGLDSQALVEAQRRYWTCFFRTPWKISQLNRLGQEISAFVNRCWSEEATATLASLVHGADVLIAGLGFEQFPANVAEYYDIPLATVHFLPIRAHGQLLPFLPPPLSRAAMTVYEWLSWSGALREAEDAQRRELGLPKATRPAPRRIAERGSLEIQAYDEVCFPGLATEWAKWDGQRPFVGALALELPTDADDDVLSWIAAGTPPICFGFGSIPVESPPDTLAMISSACARLGQRALVCAGGTDFRALPHLEHVKVVGAVNYAAIFPACRAVVHHGGAGTLAAGLRAGVPQLILWTFYDQPLFGAAVKRLRVGTARRFSTTTEKTLVADLRKILAPSYLARARQIAAQMTPSGKSAAAAADLVEDFARVRRVR</sequence>
<dbReference type="Pfam" id="PF06722">
    <property type="entry name" value="EryCIII-like_C"/>
    <property type="match status" value="1"/>
</dbReference>
<dbReference type="InterPro" id="IPR002213">
    <property type="entry name" value="UDP_glucos_trans"/>
</dbReference>
<proteinExistence type="predicted"/>
<dbReference type="GO" id="GO:0017000">
    <property type="term" value="P:antibiotic biosynthetic process"/>
    <property type="evidence" value="ECO:0007669"/>
    <property type="project" value="UniProtKB-ARBA"/>
</dbReference>
<dbReference type="FunFam" id="3.40.50.2000:FF:000009">
    <property type="entry name" value="Sterol 3-beta-glucosyltransferase UGT80A2"/>
    <property type="match status" value="1"/>
</dbReference>
<dbReference type="EMBL" id="BLKW01000002">
    <property type="protein sequence ID" value="GFG73645.1"/>
    <property type="molecule type" value="Genomic_DNA"/>
</dbReference>
<keyword evidence="2" id="KW-0808">Transferase</keyword>
<dbReference type="PANTHER" id="PTHR48050">
    <property type="entry name" value="STEROL 3-BETA-GLUCOSYLTRANSFERASE"/>
    <property type="match status" value="1"/>
</dbReference>
<feature type="domain" description="Erythromycin biosynthesis protein CIII-like C-terminal" evidence="1">
    <location>
        <begin position="314"/>
        <end position="434"/>
    </location>
</feature>
<dbReference type="Gene3D" id="3.40.50.2000">
    <property type="entry name" value="Glycogen Phosphorylase B"/>
    <property type="match status" value="2"/>
</dbReference>
<dbReference type="InterPro" id="IPR050426">
    <property type="entry name" value="Glycosyltransferase_28"/>
</dbReference>
<dbReference type="InterPro" id="IPR010610">
    <property type="entry name" value="EryCIII-like_C"/>
</dbReference>
<dbReference type="GO" id="GO:0008194">
    <property type="term" value="F:UDP-glycosyltransferase activity"/>
    <property type="evidence" value="ECO:0007669"/>
    <property type="project" value="InterPro"/>
</dbReference>
<dbReference type="PANTHER" id="PTHR48050:SF13">
    <property type="entry name" value="STEROL 3-BETA-GLUCOSYLTRANSFERASE UGT80A2"/>
    <property type="match status" value="1"/>
</dbReference>
<keyword evidence="3" id="KW-1185">Reference proteome</keyword>
<accession>A0A7I9XUN4</accession>
<protein>
    <submittedName>
        <fullName evidence="2">Glycosyltransferase GtfA</fullName>
    </submittedName>
</protein>
<comment type="caution">
    <text evidence="2">The sequence shown here is derived from an EMBL/GenBank/DDBJ whole genome shotgun (WGS) entry which is preliminary data.</text>
</comment>
<evidence type="ECO:0000313" key="3">
    <source>
        <dbReference type="Proteomes" id="UP000465361"/>
    </source>
</evidence>
<dbReference type="CDD" id="cd03784">
    <property type="entry name" value="GT1_Gtf-like"/>
    <property type="match status" value="1"/>
</dbReference>